<organism evidence="5 6">
    <name type="scientific">Pelotomaculum propionicicum</name>
    <dbReference type="NCBI Taxonomy" id="258475"/>
    <lineage>
        <taxon>Bacteria</taxon>
        <taxon>Bacillati</taxon>
        <taxon>Bacillota</taxon>
        <taxon>Clostridia</taxon>
        <taxon>Eubacteriales</taxon>
        <taxon>Desulfotomaculaceae</taxon>
        <taxon>Pelotomaculum</taxon>
    </lineage>
</organism>
<name>A0A4Y7RM17_9FIRM</name>
<evidence type="ECO:0000313" key="6">
    <source>
        <dbReference type="Proteomes" id="UP000297597"/>
    </source>
</evidence>
<dbReference type="OrthoDB" id="1640114at2"/>
<keyword evidence="1" id="KW-0175">Coiled coil</keyword>
<keyword evidence="6" id="KW-1185">Reference proteome</keyword>
<dbReference type="Gene3D" id="3.90.550.10">
    <property type="entry name" value="Spore Coat Polysaccharide Biosynthesis Protein SpsA, Chain A"/>
    <property type="match status" value="1"/>
</dbReference>
<dbReference type="Gene3D" id="3.40.50.2000">
    <property type="entry name" value="Glycogen Phosphorylase B"/>
    <property type="match status" value="2"/>
</dbReference>
<dbReference type="GO" id="GO:0016757">
    <property type="term" value="F:glycosyltransferase activity"/>
    <property type="evidence" value="ECO:0007669"/>
    <property type="project" value="UniProtKB-KW"/>
</dbReference>
<dbReference type="EMBL" id="QFFZ01000039">
    <property type="protein sequence ID" value="TEB09722.1"/>
    <property type="molecule type" value="Genomic_DNA"/>
</dbReference>
<dbReference type="PANTHER" id="PTHR43685">
    <property type="entry name" value="GLYCOSYLTRANSFERASE"/>
    <property type="match status" value="1"/>
</dbReference>
<dbReference type="RefSeq" id="WP_134214685.1">
    <property type="nucleotide sequence ID" value="NZ_QFFZ01000039.1"/>
</dbReference>
<protein>
    <submittedName>
        <fullName evidence="5">Putative glycosyltransferase EpsH</fullName>
        <ecNumber evidence="5">2.4.-.-</ecNumber>
    </submittedName>
</protein>
<dbReference type="SUPFAM" id="SSF53448">
    <property type="entry name" value="Nucleotide-diphospho-sugar transferases"/>
    <property type="match status" value="1"/>
</dbReference>
<dbReference type="PANTHER" id="PTHR43685:SF2">
    <property type="entry name" value="GLYCOSYLTRANSFERASE 2-LIKE DOMAIN-CONTAINING PROTEIN"/>
    <property type="match status" value="1"/>
</dbReference>
<accession>A0A4Y7RM17</accession>
<dbReference type="SUPFAM" id="SSF53756">
    <property type="entry name" value="UDP-Glycosyltransferase/glycogen phosphorylase"/>
    <property type="match status" value="1"/>
</dbReference>
<feature type="domain" description="Glycosyltransferase subfamily 4-like N-terminal" evidence="4">
    <location>
        <begin position="16"/>
        <end position="194"/>
    </location>
</feature>
<dbReference type="InterPro" id="IPR028098">
    <property type="entry name" value="Glyco_trans_4-like_N"/>
</dbReference>
<dbReference type="CDD" id="cd00761">
    <property type="entry name" value="Glyco_tranf_GTA_type"/>
    <property type="match status" value="1"/>
</dbReference>
<evidence type="ECO:0000256" key="1">
    <source>
        <dbReference type="SAM" id="Coils"/>
    </source>
</evidence>
<dbReference type="InterPro" id="IPR001173">
    <property type="entry name" value="Glyco_trans_2-like"/>
</dbReference>
<dbReference type="Pfam" id="PF13439">
    <property type="entry name" value="Glyco_transf_4"/>
    <property type="match status" value="1"/>
</dbReference>
<proteinExistence type="predicted"/>
<dbReference type="Pfam" id="PF00535">
    <property type="entry name" value="Glycos_transf_2"/>
    <property type="match status" value="1"/>
</dbReference>
<dbReference type="EC" id="2.4.-.-" evidence="5"/>
<dbReference type="InterPro" id="IPR029044">
    <property type="entry name" value="Nucleotide-diphossugar_trans"/>
</dbReference>
<comment type="caution">
    <text evidence="5">The sequence shown here is derived from an EMBL/GenBank/DDBJ whole genome shotgun (WGS) entry which is preliminary data.</text>
</comment>
<evidence type="ECO:0000259" key="3">
    <source>
        <dbReference type="Pfam" id="PF00535"/>
    </source>
</evidence>
<dbReference type="Proteomes" id="UP000297597">
    <property type="component" value="Unassembled WGS sequence"/>
</dbReference>
<keyword evidence="5" id="KW-0808">Transferase</keyword>
<dbReference type="AlphaFoldDB" id="A0A4Y7RM17"/>
<dbReference type="Pfam" id="PF00534">
    <property type="entry name" value="Glycos_transf_1"/>
    <property type="match status" value="1"/>
</dbReference>
<keyword evidence="5" id="KW-0328">Glycosyltransferase</keyword>
<evidence type="ECO:0000259" key="4">
    <source>
        <dbReference type="Pfam" id="PF13439"/>
    </source>
</evidence>
<dbReference type="InterPro" id="IPR001296">
    <property type="entry name" value="Glyco_trans_1"/>
</dbReference>
<dbReference type="InterPro" id="IPR050834">
    <property type="entry name" value="Glycosyltransf_2"/>
</dbReference>
<gene>
    <name evidence="5" type="primary">epsH</name>
    <name evidence="5" type="ORF">Pmgp_02899</name>
</gene>
<feature type="coiled-coil region" evidence="1">
    <location>
        <begin position="706"/>
        <end position="733"/>
    </location>
</feature>
<feature type="domain" description="Glycosyltransferase 2-like" evidence="3">
    <location>
        <begin position="448"/>
        <end position="573"/>
    </location>
</feature>
<evidence type="ECO:0000259" key="2">
    <source>
        <dbReference type="Pfam" id="PF00534"/>
    </source>
</evidence>
<feature type="domain" description="Glycosyl transferase family 1" evidence="2">
    <location>
        <begin position="226"/>
        <end position="378"/>
    </location>
</feature>
<reference evidence="5 6" key="1">
    <citation type="journal article" date="2018" name="Environ. Microbiol.">
        <title>Novel energy conservation strategies and behaviour of Pelotomaculum schinkii driving syntrophic propionate catabolism.</title>
        <authorList>
            <person name="Hidalgo-Ahumada C.A.P."/>
            <person name="Nobu M.K."/>
            <person name="Narihiro T."/>
            <person name="Tamaki H."/>
            <person name="Liu W.T."/>
            <person name="Kamagata Y."/>
            <person name="Stams A.J.M."/>
            <person name="Imachi H."/>
            <person name="Sousa D.Z."/>
        </authorList>
    </citation>
    <scope>NUCLEOTIDE SEQUENCE [LARGE SCALE GENOMIC DNA]</scope>
    <source>
        <strain evidence="5 6">MGP</strain>
    </source>
</reference>
<sequence length="778" mass="88260">MKIWFLTTEYPPYYGGGIGTYMQHAAQMFAGAGHEVTVFVPGLERTEELQSARLRLLRFRSGVNDLESAAPGPEPDDHPAFPFNVMSHWPALSYQFALQVREFIAREGPPDVIEAQDYGGISYYLLQEKLLGYPGLAGVPVLVHLHAPTFELLPENQYPDYRLPEYWVERMEKFCVLAADRRVCPSNFLRRRVLGSLSAGGAELDIDVVPLPFQPPELEANGAGIEEGVLVCIGRLQLCKGTLPLLASCDRLWREGEQFRLVLVGGDTEFYARGITVGEYLRRRYERWIEDGRLELTGNLTPDQCAVQRARARAILVPSLYENFPMTCVEAMHAGKVVIASSSGGQGEMIGNEDCGYVFDWSETGSLERCIKKVLRLTPAEIKATGSRARARIRQLTAYENVLPRRMEIFEQMKGQIAEKRIFPSVNQFAMLPLPRQAEEEYAPDLLSVIIPYYNMGQYVDDALQSALRSAYRPLEILIVNDGSTESRSLDKLREIEAAGRDGVRVLHIENRGLASVRNFGAARARGEFLAFLDADDMVEPDFYSRSINVLKKYHNVSLVYSWVRYFEGANGCFISNNLEFPFLLAHNMAAVICVLKRADFLAFARNKPLMSYGLEDFESWISLYESGRLGVCIPEMLARYRVRPDSMLRSMNEDQVLYMYDEIVRLHAQSYKQFGDELFRLLSANGASFAWNSPGDNWQSAEKRLRWSAERLRAVEEEVRTLRERVANLEWAEEQLRYFSDPANMGLKTALRGLGCGLKRKTRQMLKSPVNRLKGNN</sequence>
<evidence type="ECO:0000313" key="5">
    <source>
        <dbReference type="EMBL" id="TEB09722.1"/>
    </source>
</evidence>
<dbReference type="CDD" id="cd03801">
    <property type="entry name" value="GT4_PimA-like"/>
    <property type="match status" value="1"/>
</dbReference>